<dbReference type="InterPro" id="IPR027417">
    <property type="entry name" value="P-loop_NTPase"/>
</dbReference>
<keyword evidence="1" id="KW-0813">Transport</keyword>
<dbReference type="InterPro" id="IPR003593">
    <property type="entry name" value="AAA+_ATPase"/>
</dbReference>
<dbReference type="SMART" id="SM00382">
    <property type="entry name" value="AAA"/>
    <property type="match status" value="1"/>
</dbReference>
<name>A0A345C2S0_9BACI</name>
<organism evidence="5 6">
    <name type="scientific">Salicibibacter kimchii</name>
    <dbReference type="NCBI Taxonomy" id="2099786"/>
    <lineage>
        <taxon>Bacteria</taxon>
        <taxon>Bacillati</taxon>
        <taxon>Bacillota</taxon>
        <taxon>Bacilli</taxon>
        <taxon>Bacillales</taxon>
        <taxon>Bacillaceae</taxon>
        <taxon>Salicibibacter</taxon>
    </lineage>
</organism>
<dbReference type="InterPro" id="IPR003439">
    <property type="entry name" value="ABC_transporter-like_ATP-bd"/>
</dbReference>
<keyword evidence="6" id="KW-1185">Reference proteome</keyword>
<accession>A0A345C2S0</accession>
<dbReference type="InterPro" id="IPR025302">
    <property type="entry name" value="DrrA1/2-like_C"/>
</dbReference>
<dbReference type="Gene3D" id="3.40.50.300">
    <property type="entry name" value="P-loop containing nucleotide triphosphate hydrolases"/>
    <property type="match status" value="1"/>
</dbReference>
<evidence type="ECO:0000256" key="1">
    <source>
        <dbReference type="ARBA" id="ARBA00022448"/>
    </source>
</evidence>
<evidence type="ECO:0000259" key="4">
    <source>
        <dbReference type="PROSITE" id="PS50893"/>
    </source>
</evidence>
<reference evidence="5 6" key="1">
    <citation type="journal article" date="2018" name="J. Microbiol.">
        <title>Salicibibacter kimchii gen. nov., sp. nov., a moderately halophilic and alkalitolerant bacterium in the family Bacillaceae, isolated from kimchi.</title>
        <authorList>
            <person name="Jang J.Y."/>
            <person name="Oh Y.J."/>
            <person name="Lim S.K."/>
            <person name="Park H.K."/>
            <person name="Lee C."/>
            <person name="Kim J.Y."/>
            <person name="Lee M.A."/>
            <person name="Choi H.J."/>
        </authorList>
    </citation>
    <scope>NUCLEOTIDE SEQUENCE [LARGE SCALE GENOMIC DNA]</scope>
    <source>
        <strain evidence="5 6">NKC1-1</strain>
    </source>
</reference>
<dbReference type="Proteomes" id="UP000252100">
    <property type="component" value="Chromosome"/>
</dbReference>
<evidence type="ECO:0000256" key="2">
    <source>
        <dbReference type="ARBA" id="ARBA00022741"/>
    </source>
</evidence>
<dbReference type="AlphaFoldDB" id="A0A345C2S0"/>
<evidence type="ECO:0000313" key="5">
    <source>
        <dbReference type="EMBL" id="AXF57501.1"/>
    </source>
</evidence>
<dbReference type="PROSITE" id="PS50893">
    <property type="entry name" value="ABC_TRANSPORTER_2"/>
    <property type="match status" value="1"/>
</dbReference>
<dbReference type="PANTHER" id="PTHR43582:SF5">
    <property type="entry name" value="ABC TRANSPORTER"/>
    <property type="match status" value="1"/>
</dbReference>
<evidence type="ECO:0000256" key="3">
    <source>
        <dbReference type="ARBA" id="ARBA00022840"/>
    </source>
</evidence>
<dbReference type="EMBL" id="CP031092">
    <property type="protein sequence ID" value="AXF57501.1"/>
    <property type="molecule type" value="Genomic_DNA"/>
</dbReference>
<dbReference type="SUPFAM" id="SSF52540">
    <property type="entry name" value="P-loop containing nucleoside triphosphate hydrolases"/>
    <property type="match status" value="1"/>
</dbReference>
<keyword evidence="2" id="KW-0547">Nucleotide-binding</keyword>
<dbReference type="Pfam" id="PF00005">
    <property type="entry name" value="ABC_tran"/>
    <property type="match status" value="1"/>
</dbReference>
<dbReference type="GO" id="GO:0005524">
    <property type="term" value="F:ATP binding"/>
    <property type="evidence" value="ECO:0007669"/>
    <property type="project" value="UniProtKB-KW"/>
</dbReference>
<evidence type="ECO:0000313" key="6">
    <source>
        <dbReference type="Proteomes" id="UP000252100"/>
    </source>
</evidence>
<dbReference type="Pfam" id="PF13732">
    <property type="entry name" value="DrrA1-3_C"/>
    <property type="match status" value="1"/>
</dbReference>
<dbReference type="PROSITE" id="PS00211">
    <property type="entry name" value="ABC_TRANSPORTER_1"/>
    <property type="match status" value="1"/>
</dbReference>
<dbReference type="GO" id="GO:0016887">
    <property type="term" value="F:ATP hydrolysis activity"/>
    <property type="evidence" value="ECO:0007669"/>
    <property type="project" value="InterPro"/>
</dbReference>
<dbReference type="InterPro" id="IPR017871">
    <property type="entry name" value="ABC_transporter-like_CS"/>
</dbReference>
<proteinExistence type="predicted"/>
<feature type="domain" description="ABC transporter" evidence="4">
    <location>
        <begin position="8"/>
        <end position="238"/>
    </location>
</feature>
<keyword evidence="3 5" id="KW-0067">ATP-binding</keyword>
<protein>
    <submittedName>
        <fullName evidence="5">ABC transporter ATP-binding protein</fullName>
    </submittedName>
</protein>
<gene>
    <name evidence="5" type="ORF">DT065_16925</name>
</gene>
<sequence>MRIMKTAIEMKDVRKTYGKDIVAIDDLSLTVGEGTIYALLGPNGSGKTTTVRVLTSLAVADEGDIFLFGKNLKTNLLRNWVGCVAQASGVDPMGTGRENLMLQGRIHGLKGKDLKNRVEEMLERFNLQKDASRLSMKYSGGMKRKLDLAMGLIHHPKLLFLDEPTTGLDPEAREDLWKTIRQLQTKEGLTVILTTHYMEEADELSDRVAFMNEGRIVAEGTAEELKNKLGGDTLSIQCTNNAQADRAKEILKVFYQVTRDEDTLYVHSKQGAEELPKILKILESDQTEVRSASVSRPALGDVYLMYTGRALREETKQ</sequence>
<dbReference type="PANTHER" id="PTHR43582">
    <property type="entry name" value="LINEARMYCIN RESISTANCE ATP-BINDING PROTEIN LNRL"/>
    <property type="match status" value="1"/>
</dbReference>
<dbReference type="KEGG" id="rue:DT065_16925"/>